<dbReference type="InterPro" id="IPR000198">
    <property type="entry name" value="RhoGAP_dom"/>
</dbReference>
<feature type="compositionally biased region" description="Basic and acidic residues" evidence="3">
    <location>
        <begin position="404"/>
        <end position="448"/>
    </location>
</feature>
<dbReference type="Pfam" id="PF00620">
    <property type="entry name" value="RhoGAP"/>
    <property type="match status" value="1"/>
</dbReference>
<dbReference type="PROSITE" id="PS50238">
    <property type="entry name" value="RHOGAP"/>
    <property type="match status" value="1"/>
</dbReference>
<feature type="compositionally biased region" description="Acidic residues" evidence="3">
    <location>
        <begin position="393"/>
        <end position="402"/>
    </location>
</feature>
<protein>
    <recommendedName>
        <fullName evidence="4">Rho-GAP domain-containing protein</fullName>
    </recommendedName>
</protein>
<evidence type="ECO:0000313" key="6">
    <source>
        <dbReference type="Proteomes" id="UP001217089"/>
    </source>
</evidence>
<feature type="region of interest" description="Disordered" evidence="3">
    <location>
        <begin position="346"/>
        <end position="482"/>
    </location>
</feature>
<feature type="compositionally biased region" description="Basic and acidic residues" evidence="3">
    <location>
        <begin position="350"/>
        <end position="382"/>
    </location>
</feature>
<feature type="domain" description="Rho-GAP" evidence="4">
    <location>
        <begin position="15"/>
        <end position="203"/>
    </location>
</feature>
<evidence type="ECO:0000256" key="1">
    <source>
        <dbReference type="ARBA" id="ARBA00022468"/>
    </source>
</evidence>
<accession>A0ABQ9ENJ4</accession>
<evidence type="ECO:0000256" key="2">
    <source>
        <dbReference type="SAM" id="Coils"/>
    </source>
</evidence>
<dbReference type="EMBL" id="JARBDR010000811">
    <property type="protein sequence ID" value="KAJ8306740.1"/>
    <property type="molecule type" value="Genomic_DNA"/>
</dbReference>
<dbReference type="Pfam" id="PF20924">
    <property type="entry name" value="RLIP76_Ral-bd"/>
    <property type="match status" value="1"/>
</dbReference>
<keyword evidence="2" id="KW-0175">Coiled coil</keyword>
<dbReference type="InterPro" id="IPR049041">
    <property type="entry name" value="RalBP1-like_Ral-bd"/>
</dbReference>
<evidence type="ECO:0000313" key="5">
    <source>
        <dbReference type="EMBL" id="KAJ8306740.1"/>
    </source>
</evidence>
<feature type="coiled-coil region" evidence="2">
    <location>
        <begin position="607"/>
        <end position="715"/>
    </location>
</feature>
<keyword evidence="1" id="KW-0343">GTPase activation</keyword>
<dbReference type="Proteomes" id="UP001217089">
    <property type="component" value="Unassembled WGS sequence"/>
</dbReference>
<name>A0ABQ9ENJ4_TEGGR</name>
<dbReference type="PANTHER" id="PTHR12783:SF5">
    <property type="entry name" value="RALA-BINDING PROTEIN 1"/>
    <property type="match status" value="1"/>
</dbReference>
<reference evidence="5 6" key="1">
    <citation type="submission" date="2022-12" db="EMBL/GenBank/DDBJ databases">
        <title>Chromosome-level genome of Tegillarca granosa.</title>
        <authorList>
            <person name="Kim J."/>
        </authorList>
    </citation>
    <scope>NUCLEOTIDE SEQUENCE [LARGE SCALE GENOMIC DNA]</scope>
    <source>
        <strain evidence="5">Teg-2019</strain>
        <tissue evidence="5">Adductor muscle</tissue>
    </source>
</reference>
<dbReference type="InterPro" id="IPR008936">
    <property type="entry name" value="Rho_GTPase_activation_prot"/>
</dbReference>
<gene>
    <name evidence="5" type="ORF">KUTeg_015781</name>
</gene>
<dbReference type="SUPFAM" id="SSF48350">
    <property type="entry name" value="GTPase activation domain, GAP"/>
    <property type="match status" value="1"/>
</dbReference>
<comment type="caution">
    <text evidence="5">The sequence shown here is derived from an EMBL/GenBank/DDBJ whole genome shotgun (WGS) entry which is preliminary data.</text>
</comment>
<dbReference type="SMART" id="SM00324">
    <property type="entry name" value="RhoGAP"/>
    <property type="match status" value="1"/>
</dbReference>
<dbReference type="PANTHER" id="PTHR12783">
    <property type="entry name" value="RALA BINDING PROTEIN 1 RALBP1"/>
    <property type="match status" value="1"/>
</dbReference>
<organism evidence="5 6">
    <name type="scientific">Tegillarca granosa</name>
    <name type="common">Malaysian cockle</name>
    <name type="synonym">Anadara granosa</name>
    <dbReference type="NCBI Taxonomy" id="220873"/>
    <lineage>
        <taxon>Eukaryota</taxon>
        <taxon>Metazoa</taxon>
        <taxon>Spiralia</taxon>
        <taxon>Lophotrochozoa</taxon>
        <taxon>Mollusca</taxon>
        <taxon>Bivalvia</taxon>
        <taxon>Autobranchia</taxon>
        <taxon>Pteriomorphia</taxon>
        <taxon>Arcoida</taxon>
        <taxon>Arcoidea</taxon>
        <taxon>Arcidae</taxon>
        <taxon>Tegillarca</taxon>
    </lineage>
</organism>
<feature type="region of interest" description="Disordered" evidence="3">
    <location>
        <begin position="273"/>
        <end position="320"/>
    </location>
</feature>
<feature type="compositionally biased region" description="Basic and acidic residues" evidence="3">
    <location>
        <begin position="273"/>
        <end position="288"/>
    </location>
</feature>
<proteinExistence type="predicted"/>
<keyword evidence="6" id="KW-1185">Reference proteome</keyword>
<dbReference type="Gene3D" id="1.10.555.10">
    <property type="entry name" value="Rho GTPase activation protein"/>
    <property type="match status" value="1"/>
</dbReference>
<evidence type="ECO:0000256" key="3">
    <source>
        <dbReference type="SAM" id="MobiDB-lite"/>
    </source>
</evidence>
<sequence length="748" mass="86269">MFLSIGESDKPIFGVPLTVAVERNKCHDGIELPCMLRECIDYIEEHGLSCEGIYRISGVKSKVQFLKDCYNKHLPVYLEEYEPNIVASLLKTFLRELPEPVLTTSMMPKFEEASVIKSEKKRVEQFLKLIDDLPVCNKTLLSWMIVHMKHVIERQKENKMSLQNVSIVLSPTMQISHRVLNILFSHVKQLFRDVELKKYKPPMKPTTSRWSLELPDNPAQLEEELAKQESLLNALHAELNTGITDQEKEEQLWEVQRIVTQLKRKIKFAKKSVDAAEKRRKEKEEKRPTSVAEEDELRLELREMPTKRHAPPPPTKMTNQNEVVEGQIPTAKEAKQKEVVEVHVSSIQVSDEKQQNISEDTKLDNDVAKADDKNEQEIDKNTTESQNIKNVEGESEEAEIVTEETSKVQEETKEEVDVTQKDVSEEKENDSVSVGKEEETPEKTKENDEQQEVQNETIEEKSEETQSVNKDAQAVAETTEKEIAVETTEKRVSFVESQTEDDDEVCTNYEDQFEQQVEDILEKVKGVKESSEESENECKDNVKQYVEPAVEIKPIPEIQKPLAVSSNMNEFVTNGQIPVADDDTDQLAEFKESLGVQDEEPTVYEPVDEEILALQEEQLALQLEEEELLAIERELRTKIETEKNETDRLQQEITELQYLRQDSDLEEFSSSSESSYESEDEDDLQEILNQLLSENEKLERENTELCQKIHEERMICLEVKVQIRVLQQKHLGNSLGSDGFIERDLMIF</sequence>
<evidence type="ECO:0000259" key="4">
    <source>
        <dbReference type="PROSITE" id="PS50238"/>
    </source>
</evidence>
<dbReference type="Gene3D" id="1.20.58.90">
    <property type="match status" value="1"/>
</dbReference>
<dbReference type="InterPro" id="IPR039767">
    <property type="entry name" value="RALBP1"/>
</dbReference>